<proteinExistence type="predicted"/>
<evidence type="ECO:0000256" key="1">
    <source>
        <dbReference type="SAM" id="MobiDB-lite"/>
    </source>
</evidence>
<evidence type="ECO:0000313" key="2">
    <source>
        <dbReference type="EMBL" id="KAK0661648.1"/>
    </source>
</evidence>
<gene>
    <name evidence="2" type="ORF">QBC41DRAFT_368455</name>
</gene>
<feature type="compositionally biased region" description="Low complexity" evidence="1">
    <location>
        <begin position="450"/>
        <end position="464"/>
    </location>
</feature>
<organism evidence="2 3">
    <name type="scientific">Cercophora samala</name>
    <dbReference type="NCBI Taxonomy" id="330535"/>
    <lineage>
        <taxon>Eukaryota</taxon>
        <taxon>Fungi</taxon>
        <taxon>Dikarya</taxon>
        <taxon>Ascomycota</taxon>
        <taxon>Pezizomycotina</taxon>
        <taxon>Sordariomycetes</taxon>
        <taxon>Sordariomycetidae</taxon>
        <taxon>Sordariales</taxon>
        <taxon>Lasiosphaeriaceae</taxon>
        <taxon>Cercophora</taxon>
    </lineage>
</organism>
<accession>A0AA39YZY3</accession>
<feature type="compositionally biased region" description="Low complexity" evidence="1">
    <location>
        <begin position="526"/>
        <end position="538"/>
    </location>
</feature>
<dbReference type="EMBL" id="JAULSY010000149">
    <property type="protein sequence ID" value="KAK0661648.1"/>
    <property type="molecule type" value="Genomic_DNA"/>
</dbReference>
<protein>
    <submittedName>
        <fullName evidence="2">Uncharacterized protein</fullName>
    </submittedName>
</protein>
<feature type="region of interest" description="Disordered" evidence="1">
    <location>
        <begin position="486"/>
        <end position="562"/>
    </location>
</feature>
<feature type="region of interest" description="Disordered" evidence="1">
    <location>
        <begin position="1"/>
        <end position="68"/>
    </location>
</feature>
<feature type="compositionally biased region" description="Pro residues" evidence="1">
    <location>
        <begin position="502"/>
        <end position="515"/>
    </location>
</feature>
<evidence type="ECO:0000313" key="3">
    <source>
        <dbReference type="Proteomes" id="UP001174997"/>
    </source>
</evidence>
<keyword evidence="3" id="KW-1185">Reference proteome</keyword>
<dbReference type="AlphaFoldDB" id="A0AA39YZY3"/>
<comment type="caution">
    <text evidence="2">The sequence shown here is derived from an EMBL/GenBank/DDBJ whole genome shotgun (WGS) entry which is preliminary data.</text>
</comment>
<dbReference type="Proteomes" id="UP001174997">
    <property type="component" value="Unassembled WGS sequence"/>
</dbReference>
<feature type="region of interest" description="Disordered" evidence="1">
    <location>
        <begin position="433"/>
        <end position="464"/>
    </location>
</feature>
<sequence length="676" mass="75117">MEGGMTINDFVTSRTKTQAEKARMMNGQNWRSDGRAGPRRQTVLGRSSTTEPVKAQKPSSSLSSTQSPKDQIYELHQDLKLLGQLQAWYEVNHDSVQSTGAHSKPAASLLDPLDEEIYKLQRLRHRIAFKLHTTTIAQNGPSDKGRSVDDTPSTTVKVSDLLQRKWDAPHLDRKVLHLVLAKGGYKPKPNSRVSSGVDLKPSDSDFFELCDAIENQLKNLPKPSRPPPPPRKTSIKQAQPLTFGVQPPCSAFVFEKIESSVAGRYTPPPPRSVRGPAATTTMTTTTATTTSKPPFPPVKPIQPFRLSQKTLADDQKSCVEPTEDRIRSMEGARERLKALMRIEDLADLPEENLWKRSDTDARRESEAKWKKHNIPTSFFTPAPGMITPYSSTKDYKWFDHEATKRPTPRLSMLRNEIQVEPDTSVIYVRSPGAPKLPSGILSESQSGVRLSPKASPLPSASGGAPARDQFVASAYANRASRLAYTGSKASRHPVAGLKNTPIPEPEPEPIQPLKPTPMYKKNESNSTSRTQLSTTPTSTPRPPSPFKSAESASGSDSEPDWESLSTLDSLFSYCEHCGIEHGDFDNLSFYGESDFDDSGVELEEDEEDGLLITNRRDQLIEENDDGEGLNVKRGYFLEKLNKIVNQTLEDREAIAEWDDDFTEEAEEKEDEGFCII</sequence>
<name>A0AA39YZY3_9PEZI</name>
<reference evidence="2" key="1">
    <citation type="submission" date="2023-06" db="EMBL/GenBank/DDBJ databases">
        <title>Genome-scale phylogeny and comparative genomics of the fungal order Sordariales.</title>
        <authorList>
            <consortium name="Lawrence Berkeley National Laboratory"/>
            <person name="Hensen N."/>
            <person name="Bonometti L."/>
            <person name="Westerberg I."/>
            <person name="Brannstrom I.O."/>
            <person name="Guillou S."/>
            <person name="Cros-Aarteil S."/>
            <person name="Calhoun S."/>
            <person name="Haridas S."/>
            <person name="Kuo A."/>
            <person name="Mondo S."/>
            <person name="Pangilinan J."/>
            <person name="Riley R."/>
            <person name="Labutti K."/>
            <person name="Andreopoulos B."/>
            <person name="Lipzen A."/>
            <person name="Chen C."/>
            <person name="Yanf M."/>
            <person name="Daum C."/>
            <person name="Ng V."/>
            <person name="Clum A."/>
            <person name="Steindorff A."/>
            <person name="Ohm R."/>
            <person name="Martin F."/>
            <person name="Silar P."/>
            <person name="Natvig D."/>
            <person name="Lalanne C."/>
            <person name="Gautier V."/>
            <person name="Ament-Velasquez S.L."/>
            <person name="Kruys A."/>
            <person name="Hutchinson M.I."/>
            <person name="Powell A.J."/>
            <person name="Barry K."/>
            <person name="Miller A.N."/>
            <person name="Grigoriev I.V."/>
            <person name="Debuchy R."/>
            <person name="Gladieux P."/>
            <person name="Thoren M.H."/>
            <person name="Johannesson H."/>
        </authorList>
    </citation>
    <scope>NUCLEOTIDE SEQUENCE</scope>
    <source>
        <strain evidence="2">CBS 307.81</strain>
    </source>
</reference>